<evidence type="ECO:0000256" key="2">
    <source>
        <dbReference type="ARBA" id="ARBA00023295"/>
    </source>
</evidence>
<name>A0ABV8Q0C7_9BACT</name>
<comment type="similarity">
    <text evidence="1">Belongs to the glycosyl hydrolase 13 family.</text>
</comment>
<sequence length="454" mass="51449">MHLKNVCLAALVMLFFASCTNQNTAVTSSDTAKIDGHPAWIMQGNIYEVNIRQYTQEGTFKAFEKNLDRLKDMGVQTLWFMPINPISIKDRKGALGSYYAVANYTAINPEYGTLQDWKDLVAKAHEMGFKVIIDWVPNHTGADHYWLEKHPDFYVLDSITKKPVSPFDWTDTRKLNYNNPAMCDSVIACMKYWITETNIDGFRCDVAPEVPEAFWKKCIATLKQQKNIFMLAEGDKPWLHKAGFDQTYTWNDFNMMKLIAKGERKAFALDSAIAKTDTSFPKNALRLFFTSNHDENSWNKADYATMPGESHAPFAVLTQTLPNSVPLIYSGQEEPKLDSISFFYKNPIQFGKYQRANFYKTLLTARKNNAALAANASFTKLSTSNGDAVYAFVRENSGKKVVVITNLSKSPQTITIKNAIIDGEATELFTNRKQSLKSGQAINLPAWGYLVYQY</sequence>
<dbReference type="Pfam" id="PF00128">
    <property type="entry name" value="Alpha-amylase"/>
    <property type="match status" value="1"/>
</dbReference>
<dbReference type="PANTHER" id="PTHR47786:SF2">
    <property type="entry name" value="GLYCOSYL HYDROLASE FAMILY 13 CATALYTIC DOMAIN-CONTAINING PROTEIN"/>
    <property type="match status" value="1"/>
</dbReference>
<dbReference type="RefSeq" id="WP_379014869.1">
    <property type="nucleotide sequence ID" value="NZ_JBHSDC010000027.1"/>
</dbReference>
<keyword evidence="6" id="KW-1185">Reference proteome</keyword>
<dbReference type="InterPro" id="IPR056300">
    <property type="entry name" value="SusG-like_C"/>
</dbReference>
<comment type="caution">
    <text evidence="5">The sequence shown here is derived from an EMBL/GenBank/DDBJ whole genome shotgun (WGS) entry which is preliminary data.</text>
</comment>
<dbReference type="EMBL" id="JBHSDC010000027">
    <property type="protein sequence ID" value="MFC4232853.1"/>
    <property type="molecule type" value="Genomic_DNA"/>
</dbReference>
<reference evidence="6" key="1">
    <citation type="journal article" date="2019" name="Int. J. Syst. Evol. Microbiol.">
        <title>The Global Catalogue of Microorganisms (GCM) 10K type strain sequencing project: providing services to taxonomists for standard genome sequencing and annotation.</title>
        <authorList>
            <consortium name="The Broad Institute Genomics Platform"/>
            <consortium name="The Broad Institute Genome Sequencing Center for Infectious Disease"/>
            <person name="Wu L."/>
            <person name="Ma J."/>
        </authorList>
    </citation>
    <scope>NUCLEOTIDE SEQUENCE [LARGE SCALE GENOMIC DNA]</scope>
    <source>
        <strain evidence="6">CECT 8010</strain>
    </source>
</reference>
<evidence type="ECO:0000256" key="3">
    <source>
        <dbReference type="SAM" id="SignalP"/>
    </source>
</evidence>
<dbReference type="Gene3D" id="2.60.40.1180">
    <property type="entry name" value="Golgi alpha-mannosidase II"/>
    <property type="match status" value="1"/>
</dbReference>
<gene>
    <name evidence="5" type="ORF">ACFOW1_13205</name>
</gene>
<dbReference type="Pfam" id="PF23915">
    <property type="entry name" value="SusG_C"/>
    <property type="match status" value="1"/>
</dbReference>
<keyword evidence="5" id="KW-0378">Hydrolase</keyword>
<dbReference type="SMART" id="SM00642">
    <property type="entry name" value="Aamy"/>
    <property type="match status" value="1"/>
</dbReference>
<evidence type="ECO:0000313" key="6">
    <source>
        <dbReference type="Proteomes" id="UP001595906"/>
    </source>
</evidence>
<dbReference type="InterPro" id="IPR017853">
    <property type="entry name" value="GH"/>
</dbReference>
<dbReference type="Gene3D" id="3.20.20.80">
    <property type="entry name" value="Glycosidases"/>
    <property type="match status" value="1"/>
</dbReference>
<dbReference type="PANTHER" id="PTHR47786">
    <property type="entry name" value="ALPHA-1,4-GLUCAN:MALTOSE-1-PHOSPHATE MALTOSYLTRANSFERASE"/>
    <property type="match status" value="1"/>
</dbReference>
<accession>A0ABV8Q0C7</accession>
<feature type="chain" id="PRO_5046595416" evidence="3">
    <location>
        <begin position="26"/>
        <end position="454"/>
    </location>
</feature>
<dbReference type="Proteomes" id="UP001595906">
    <property type="component" value="Unassembled WGS sequence"/>
</dbReference>
<protein>
    <submittedName>
        <fullName evidence="5">Alpha-amylase family glycosyl hydrolase</fullName>
    </submittedName>
</protein>
<dbReference type="PROSITE" id="PS51257">
    <property type="entry name" value="PROKAR_LIPOPROTEIN"/>
    <property type="match status" value="1"/>
</dbReference>
<keyword evidence="3" id="KW-0732">Signal</keyword>
<evidence type="ECO:0000256" key="1">
    <source>
        <dbReference type="ARBA" id="ARBA00008061"/>
    </source>
</evidence>
<dbReference type="CDD" id="cd11313">
    <property type="entry name" value="AmyAc_arch_bac_AmyA"/>
    <property type="match status" value="1"/>
</dbReference>
<feature type="domain" description="Glycosyl hydrolase family 13 catalytic" evidence="4">
    <location>
        <begin position="57"/>
        <end position="366"/>
    </location>
</feature>
<evidence type="ECO:0000259" key="4">
    <source>
        <dbReference type="SMART" id="SM00642"/>
    </source>
</evidence>
<dbReference type="InterPro" id="IPR006047">
    <property type="entry name" value="GH13_cat_dom"/>
</dbReference>
<keyword evidence="2" id="KW-0326">Glycosidase</keyword>
<dbReference type="InterPro" id="IPR013780">
    <property type="entry name" value="Glyco_hydro_b"/>
</dbReference>
<dbReference type="SUPFAM" id="SSF51445">
    <property type="entry name" value="(Trans)glycosidases"/>
    <property type="match status" value="1"/>
</dbReference>
<proteinExistence type="inferred from homology"/>
<evidence type="ECO:0000313" key="5">
    <source>
        <dbReference type="EMBL" id="MFC4232853.1"/>
    </source>
</evidence>
<organism evidence="5 6">
    <name type="scientific">Parasediminibacterium paludis</name>
    <dbReference type="NCBI Taxonomy" id="908966"/>
    <lineage>
        <taxon>Bacteria</taxon>
        <taxon>Pseudomonadati</taxon>
        <taxon>Bacteroidota</taxon>
        <taxon>Chitinophagia</taxon>
        <taxon>Chitinophagales</taxon>
        <taxon>Chitinophagaceae</taxon>
        <taxon>Parasediminibacterium</taxon>
    </lineage>
</organism>
<dbReference type="GO" id="GO:0016787">
    <property type="term" value="F:hydrolase activity"/>
    <property type="evidence" value="ECO:0007669"/>
    <property type="project" value="UniProtKB-KW"/>
</dbReference>
<dbReference type="SUPFAM" id="SSF51011">
    <property type="entry name" value="Glycosyl hydrolase domain"/>
    <property type="match status" value="1"/>
</dbReference>
<feature type="signal peptide" evidence="3">
    <location>
        <begin position="1"/>
        <end position="25"/>
    </location>
</feature>